<gene>
    <name evidence="2" type="ORF">H8N03_04905</name>
</gene>
<organism evidence="2 3">
    <name type="scientific">Ramlibacter cellulosilyticus</name>
    <dbReference type="NCBI Taxonomy" id="2764187"/>
    <lineage>
        <taxon>Bacteria</taxon>
        <taxon>Pseudomonadati</taxon>
        <taxon>Pseudomonadota</taxon>
        <taxon>Betaproteobacteria</taxon>
        <taxon>Burkholderiales</taxon>
        <taxon>Comamonadaceae</taxon>
        <taxon>Ramlibacter</taxon>
    </lineage>
</organism>
<dbReference type="Proteomes" id="UP000608513">
    <property type="component" value="Unassembled WGS sequence"/>
</dbReference>
<dbReference type="InterPro" id="IPR016181">
    <property type="entry name" value="Acyl_CoA_acyltransferase"/>
</dbReference>
<dbReference type="InterPro" id="IPR045057">
    <property type="entry name" value="Gcn5-rel_NAT"/>
</dbReference>
<dbReference type="RefSeq" id="WP_187074977.1">
    <property type="nucleotide sequence ID" value="NZ_JACORT010000001.1"/>
</dbReference>
<dbReference type="EMBL" id="JACORT010000001">
    <property type="protein sequence ID" value="MBC5782273.1"/>
    <property type="molecule type" value="Genomic_DNA"/>
</dbReference>
<comment type="caution">
    <text evidence="2">The sequence shown here is derived from an EMBL/GenBank/DDBJ whole genome shotgun (WGS) entry which is preliminary data.</text>
</comment>
<accession>A0A923MND7</accession>
<dbReference type="Gene3D" id="3.40.630.30">
    <property type="match status" value="1"/>
</dbReference>
<dbReference type="CDD" id="cd04301">
    <property type="entry name" value="NAT_SF"/>
    <property type="match status" value="1"/>
</dbReference>
<dbReference type="AlphaFoldDB" id="A0A923MND7"/>
<dbReference type="PANTHER" id="PTHR31435">
    <property type="entry name" value="PROTEIN NATD1"/>
    <property type="match status" value="1"/>
</dbReference>
<dbReference type="PROSITE" id="PS51729">
    <property type="entry name" value="GNAT_YJDJ"/>
    <property type="match status" value="1"/>
</dbReference>
<protein>
    <submittedName>
        <fullName evidence="2">N-acetyltransferase</fullName>
    </submittedName>
</protein>
<dbReference type="InterPro" id="IPR031165">
    <property type="entry name" value="GNAT_YJDJ"/>
</dbReference>
<evidence type="ECO:0000259" key="1">
    <source>
        <dbReference type="PROSITE" id="PS51729"/>
    </source>
</evidence>
<reference evidence="2" key="1">
    <citation type="submission" date="2020-08" db="EMBL/GenBank/DDBJ databases">
        <title>Ramlibacter sp. USB13 16S ribosomal RNA gene genome sequencing and assembly.</title>
        <authorList>
            <person name="Kang M."/>
        </authorList>
    </citation>
    <scope>NUCLEOTIDE SEQUENCE</scope>
    <source>
        <strain evidence="2">USB13</strain>
    </source>
</reference>
<proteinExistence type="predicted"/>
<evidence type="ECO:0000313" key="2">
    <source>
        <dbReference type="EMBL" id="MBC5782273.1"/>
    </source>
</evidence>
<evidence type="ECO:0000313" key="3">
    <source>
        <dbReference type="Proteomes" id="UP000608513"/>
    </source>
</evidence>
<name>A0A923MND7_9BURK</name>
<dbReference type="SUPFAM" id="SSF55729">
    <property type="entry name" value="Acyl-CoA N-acyltransferases (Nat)"/>
    <property type="match status" value="1"/>
</dbReference>
<dbReference type="Pfam" id="PF14542">
    <property type="entry name" value="Acetyltransf_CG"/>
    <property type="match status" value="1"/>
</dbReference>
<dbReference type="PANTHER" id="PTHR31435:SF10">
    <property type="entry name" value="BSR4717 PROTEIN"/>
    <property type="match status" value="1"/>
</dbReference>
<sequence length="103" mass="11583">MTTDATLQDNAERHRFELLVGEEVAAYSEYNVLKNALLFTHTEVLPAHEGKGFGSRLVAYALGQVRERGLHAIPACPFVAAYIRKHPEMLDVVSEESRRAFVR</sequence>
<keyword evidence="3" id="KW-1185">Reference proteome</keyword>
<feature type="domain" description="N-acetyltransferase" evidence="1">
    <location>
        <begin position="8"/>
        <end position="94"/>
    </location>
</feature>